<dbReference type="RefSeq" id="WP_377466299.1">
    <property type="nucleotide sequence ID" value="NZ_JBHUOP010000003.1"/>
</dbReference>
<comment type="caution">
    <text evidence="11">The sequence shown here is derived from an EMBL/GenBank/DDBJ whole genome shotgun (WGS) entry which is preliminary data.</text>
</comment>
<name>A0ABW5XFC7_9MICO</name>
<dbReference type="InterPro" id="IPR003593">
    <property type="entry name" value="AAA+_ATPase"/>
</dbReference>
<evidence type="ECO:0000313" key="12">
    <source>
        <dbReference type="Proteomes" id="UP001597391"/>
    </source>
</evidence>
<dbReference type="SUPFAM" id="SSF52540">
    <property type="entry name" value="P-loop containing nucleoside triphosphate hydrolases"/>
    <property type="match status" value="1"/>
</dbReference>
<dbReference type="InterPro" id="IPR017871">
    <property type="entry name" value="ABC_transporter-like_CS"/>
</dbReference>
<dbReference type="Pfam" id="PF00005">
    <property type="entry name" value="ABC_tran"/>
    <property type="match status" value="1"/>
</dbReference>
<keyword evidence="12" id="KW-1185">Reference proteome</keyword>
<dbReference type="SMART" id="SM00382">
    <property type="entry name" value="AAA"/>
    <property type="match status" value="1"/>
</dbReference>
<dbReference type="Proteomes" id="UP001597391">
    <property type="component" value="Unassembled WGS sequence"/>
</dbReference>
<dbReference type="Gene3D" id="3.40.50.300">
    <property type="entry name" value="P-loop containing nucleotide triphosphate hydrolases"/>
    <property type="match status" value="1"/>
</dbReference>
<keyword evidence="5" id="KW-0547">Nucleotide-binding</keyword>
<dbReference type="PROSITE" id="PS50893">
    <property type="entry name" value="ABC_TRANSPORTER_2"/>
    <property type="match status" value="1"/>
</dbReference>
<dbReference type="CDD" id="cd03214">
    <property type="entry name" value="ABC_Iron-Siderophores_B12_Hemin"/>
    <property type="match status" value="1"/>
</dbReference>
<sequence>MTADSLKASTADPVFQAENITVGYHGEVPVVENLNIEIPHGEFTAIIGPNGCGKSTLLRALGRLLTPTAGRVLLGGTDIKTMRPKDFARHVSLLPQAPTVPDAITVKDLVARGRFPHQSLLRQWSPTDVAAVDGALTAVGMTDQAHRQVNELSGGQRQRVWIAMSLAQEAETLLLDEPTTFLDISHQLDVLELCLNLQSSGHTIIAVLHDLNLAARYATHVVAMNHGQVIAQGSPDQVFTPPVLKEVFDLDAVVITDPETGTPLTVPRALTPAH</sequence>
<evidence type="ECO:0000256" key="2">
    <source>
        <dbReference type="ARBA" id="ARBA00022448"/>
    </source>
</evidence>
<feature type="domain" description="ABC transporter" evidence="10">
    <location>
        <begin position="15"/>
        <end position="251"/>
    </location>
</feature>
<evidence type="ECO:0000256" key="6">
    <source>
        <dbReference type="ARBA" id="ARBA00022840"/>
    </source>
</evidence>
<keyword evidence="9" id="KW-0472">Membrane</keyword>
<evidence type="ECO:0000313" key="11">
    <source>
        <dbReference type="EMBL" id="MFD2840454.1"/>
    </source>
</evidence>
<evidence type="ECO:0000256" key="5">
    <source>
        <dbReference type="ARBA" id="ARBA00022741"/>
    </source>
</evidence>
<keyword evidence="7" id="KW-0408">Iron</keyword>
<gene>
    <name evidence="11" type="ORF">ACFSYH_07685</name>
</gene>
<keyword evidence="3" id="KW-1003">Cell membrane</keyword>
<dbReference type="InterPro" id="IPR051535">
    <property type="entry name" value="Siderophore_ABC-ATPase"/>
</dbReference>
<dbReference type="InterPro" id="IPR027417">
    <property type="entry name" value="P-loop_NTPase"/>
</dbReference>
<comment type="subcellular location">
    <subcellularLocation>
        <location evidence="1">Cell membrane</location>
        <topology evidence="1">Peripheral membrane protein</topology>
    </subcellularLocation>
</comment>
<evidence type="ECO:0000256" key="1">
    <source>
        <dbReference type="ARBA" id="ARBA00004202"/>
    </source>
</evidence>
<evidence type="ECO:0000256" key="7">
    <source>
        <dbReference type="ARBA" id="ARBA00023004"/>
    </source>
</evidence>
<organism evidence="11 12">
    <name type="scientific">Populibacterium corticicola</name>
    <dbReference type="NCBI Taxonomy" id="1812826"/>
    <lineage>
        <taxon>Bacteria</taxon>
        <taxon>Bacillati</taxon>
        <taxon>Actinomycetota</taxon>
        <taxon>Actinomycetes</taxon>
        <taxon>Micrococcales</taxon>
        <taxon>Jonesiaceae</taxon>
        <taxon>Populibacterium</taxon>
    </lineage>
</organism>
<keyword evidence="6 11" id="KW-0067">ATP-binding</keyword>
<keyword evidence="2" id="KW-0813">Transport</keyword>
<proteinExistence type="predicted"/>
<reference evidence="12" key="1">
    <citation type="journal article" date="2019" name="Int. J. Syst. Evol. Microbiol.">
        <title>The Global Catalogue of Microorganisms (GCM) 10K type strain sequencing project: providing services to taxonomists for standard genome sequencing and annotation.</title>
        <authorList>
            <consortium name="The Broad Institute Genomics Platform"/>
            <consortium name="The Broad Institute Genome Sequencing Center for Infectious Disease"/>
            <person name="Wu L."/>
            <person name="Ma J."/>
        </authorList>
    </citation>
    <scope>NUCLEOTIDE SEQUENCE [LARGE SCALE GENOMIC DNA]</scope>
    <source>
        <strain evidence="12">KCTC 33576</strain>
    </source>
</reference>
<evidence type="ECO:0000256" key="4">
    <source>
        <dbReference type="ARBA" id="ARBA00022496"/>
    </source>
</evidence>
<accession>A0ABW5XFC7</accession>
<evidence type="ECO:0000256" key="8">
    <source>
        <dbReference type="ARBA" id="ARBA00023065"/>
    </source>
</evidence>
<evidence type="ECO:0000256" key="3">
    <source>
        <dbReference type="ARBA" id="ARBA00022475"/>
    </source>
</evidence>
<protein>
    <submittedName>
        <fullName evidence="11">ABC transporter ATP-binding protein</fullName>
    </submittedName>
</protein>
<dbReference type="PANTHER" id="PTHR42771:SF2">
    <property type="entry name" value="IRON(3+)-HYDROXAMATE IMPORT ATP-BINDING PROTEIN FHUC"/>
    <property type="match status" value="1"/>
</dbReference>
<evidence type="ECO:0000259" key="10">
    <source>
        <dbReference type="PROSITE" id="PS50893"/>
    </source>
</evidence>
<keyword evidence="4" id="KW-0410">Iron transport</keyword>
<dbReference type="EMBL" id="JBHUOP010000003">
    <property type="protein sequence ID" value="MFD2840454.1"/>
    <property type="molecule type" value="Genomic_DNA"/>
</dbReference>
<dbReference type="GO" id="GO:0005524">
    <property type="term" value="F:ATP binding"/>
    <property type="evidence" value="ECO:0007669"/>
    <property type="project" value="UniProtKB-KW"/>
</dbReference>
<keyword evidence="8" id="KW-0406">Ion transport</keyword>
<evidence type="ECO:0000256" key="9">
    <source>
        <dbReference type="ARBA" id="ARBA00023136"/>
    </source>
</evidence>
<dbReference type="PANTHER" id="PTHR42771">
    <property type="entry name" value="IRON(3+)-HYDROXAMATE IMPORT ATP-BINDING PROTEIN FHUC"/>
    <property type="match status" value="1"/>
</dbReference>
<dbReference type="InterPro" id="IPR003439">
    <property type="entry name" value="ABC_transporter-like_ATP-bd"/>
</dbReference>
<dbReference type="PROSITE" id="PS00211">
    <property type="entry name" value="ABC_TRANSPORTER_1"/>
    <property type="match status" value="1"/>
</dbReference>